<name>A0A5B7IE21_PORTR</name>
<evidence type="ECO:0000313" key="2">
    <source>
        <dbReference type="Proteomes" id="UP000324222"/>
    </source>
</evidence>
<keyword evidence="2" id="KW-1185">Reference proteome</keyword>
<accession>A0A5B7IE21</accession>
<dbReference type="EMBL" id="VSRR010054159">
    <property type="protein sequence ID" value="MPC80485.1"/>
    <property type="molecule type" value="Genomic_DNA"/>
</dbReference>
<gene>
    <name evidence="1" type="ORF">E2C01_075065</name>
</gene>
<sequence>MTPLASHSCPTPTYSQICHFFHSLTSSQSLPNTPPNMTTPFLYPSHYSHTLHLSPSAPPHPRKVTHAAQTPIKCAARGSRRQASLNKTKDAQDMVLVVVVVVVVVVVEH</sequence>
<protein>
    <submittedName>
        <fullName evidence="1">Uncharacterized protein</fullName>
    </submittedName>
</protein>
<dbReference type="AlphaFoldDB" id="A0A5B7IE21"/>
<organism evidence="1 2">
    <name type="scientific">Portunus trituberculatus</name>
    <name type="common">Swimming crab</name>
    <name type="synonym">Neptunus trituberculatus</name>
    <dbReference type="NCBI Taxonomy" id="210409"/>
    <lineage>
        <taxon>Eukaryota</taxon>
        <taxon>Metazoa</taxon>
        <taxon>Ecdysozoa</taxon>
        <taxon>Arthropoda</taxon>
        <taxon>Crustacea</taxon>
        <taxon>Multicrustacea</taxon>
        <taxon>Malacostraca</taxon>
        <taxon>Eumalacostraca</taxon>
        <taxon>Eucarida</taxon>
        <taxon>Decapoda</taxon>
        <taxon>Pleocyemata</taxon>
        <taxon>Brachyura</taxon>
        <taxon>Eubrachyura</taxon>
        <taxon>Portunoidea</taxon>
        <taxon>Portunidae</taxon>
        <taxon>Portuninae</taxon>
        <taxon>Portunus</taxon>
    </lineage>
</organism>
<evidence type="ECO:0000313" key="1">
    <source>
        <dbReference type="EMBL" id="MPC80485.1"/>
    </source>
</evidence>
<comment type="caution">
    <text evidence="1">The sequence shown here is derived from an EMBL/GenBank/DDBJ whole genome shotgun (WGS) entry which is preliminary data.</text>
</comment>
<proteinExistence type="predicted"/>
<dbReference type="Proteomes" id="UP000324222">
    <property type="component" value="Unassembled WGS sequence"/>
</dbReference>
<reference evidence="1 2" key="1">
    <citation type="submission" date="2019-05" db="EMBL/GenBank/DDBJ databases">
        <title>Another draft genome of Portunus trituberculatus and its Hox gene families provides insights of decapod evolution.</title>
        <authorList>
            <person name="Jeong J.-H."/>
            <person name="Song I."/>
            <person name="Kim S."/>
            <person name="Choi T."/>
            <person name="Kim D."/>
            <person name="Ryu S."/>
            <person name="Kim W."/>
        </authorList>
    </citation>
    <scope>NUCLEOTIDE SEQUENCE [LARGE SCALE GENOMIC DNA]</scope>
    <source>
        <tissue evidence="1">Muscle</tissue>
    </source>
</reference>